<sequence length="515" mass="57308">MPNIAQLTSGERPRIAKCGVNITYEIVNKIGGEAMESSTACLLHVILKAVRPLSDPYRSASGYYDIGVAIIIHRWKINLVLKVEEGLQTMAPRRLSKGGSLHEKKVMQRVGGLCLEATTEIESKGWMSEDRLGMKASTICKSMVPNKLNRRSRAMESSAACPLHVVLEMVRPLSDPYGSVSRGMLTMNLQEIEESTKENMERKNRILVFGGTGYIGKYLVRASVSLGHPTLVYTRPLNAQTPPSKAQVCKEFNSIGVTLVHGELEHEQILAVIKQVDIVICALASPQVMEQLKIIDAIKVAGNIKRFIPSGFGAEEDSVKPLPPFQAVLDKKRKIRREIEAAGIPYTSISANCFGAYFVNYLLHPYENVKDITVYGNGEAKAVLNYEEDIAMYTVKAANDPRTCNRVVIYRPQKNIISQNELTSLWEQKCGQTFHKAFISEEEIVKLSQSLPSPHNIPVSILHSIFVKGDLVRFEIEEDDLEASQLYPDYNYTSIDQLLDIFLVDPPPPASAAFE</sequence>
<gene>
    <name evidence="4" type="ORF">D0Y65_016363</name>
</gene>
<keyword evidence="1" id="KW-0521">NADP</keyword>
<evidence type="ECO:0000313" key="5">
    <source>
        <dbReference type="Proteomes" id="UP000289340"/>
    </source>
</evidence>
<feature type="domain" description="NmrA-like" evidence="3">
    <location>
        <begin position="203"/>
        <end position="496"/>
    </location>
</feature>
<dbReference type="GO" id="GO:0016491">
    <property type="term" value="F:oxidoreductase activity"/>
    <property type="evidence" value="ECO:0007669"/>
    <property type="project" value="UniProtKB-KW"/>
</dbReference>
<dbReference type="PANTHER" id="PTHR43349:SF9">
    <property type="entry name" value="PHENYLCOUMARAN BENZYLIC ETHER REDUCTASE-LIKE PROTEIN"/>
    <property type="match status" value="1"/>
</dbReference>
<name>A0A445KGT4_GLYSO</name>
<dbReference type="Proteomes" id="UP000289340">
    <property type="component" value="Chromosome 6"/>
</dbReference>
<dbReference type="PANTHER" id="PTHR43349">
    <property type="entry name" value="PINORESINOL REDUCTASE-RELATED"/>
    <property type="match status" value="1"/>
</dbReference>
<dbReference type="Gene3D" id="3.40.50.720">
    <property type="entry name" value="NAD(P)-binding Rossmann-like Domain"/>
    <property type="match status" value="1"/>
</dbReference>
<evidence type="ECO:0000256" key="2">
    <source>
        <dbReference type="ARBA" id="ARBA00023002"/>
    </source>
</evidence>
<dbReference type="InterPro" id="IPR050608">
    <property type="entry name" value="NmrA-type/Isoflavone_red_sf"/>
</dbReference>
<protein>
    <submittedName>
        <fullName evidence="4">Isoeugenol synthase 1</fullName>
    </submittedName>
</protein>
<keyword evidence="5" id="KW-1185">Reference proteome</keyword>
<keyword evidence="2" id="KW-0560">Oxidoreductase</keyword>
<reference evidence="4 5" key="1">
    <citation type="submission" date="2018-09" db="EMBL/GenBank/DDBJ databases">
        <title>A high-quality reference genome of wild soybean provides a powerful tool to mine soybean genomes.</title>
        <authorList>
            <person name="Xie M."/>
            <person name="Chung C.Y.L."/>
            <person name="Li M.-W."/>
            <person name="Wong F.-L."/>
            <person name="Chan T.-F."/>
            <person name="Lam H.-M."/>
        </authorList>
    </citation>
    <scope>NUCLEOTIDE SEQUENCE [LARGE SCALE GENOMIC DNA]</scope>
    <source>
        <strain evidence="5">cv. W05</strain>
        <tissue evidence="4">Hypocotyl of etiolated seedlings</tissue>
    </source>
</reference>
<dbReference type="GO" id="GO:0009807">
    <property type="term" value="P:lignan biosynthetic process"/>
    <property type="evidence" value="ECO:0007669"/>
    <property type="project" value="UniProtKB-ARBA"/>
</dbReference>
<dbReference type="InterPro" id="IPR036291">
    <property type="entry name" value="NAD(P)-bd_dom_sf"/>
</dbReference>
<dbReference type="InterPro" id="IPR008030">
    <property type="entry name" value="NmrA-like"/>
</dbReference>
<dbReference type="AlphaFoldDB" id="A0A445KGT4"/>
<dbReference type="EMBL" id="QZWG01000006">
    <property type="protein sequence ID" value="RZC10018.1"/>
    <property type="molecule type" value="Genomic_DNA"/>
</dbReference>
<accession>A0A445KGT4</accession>
<dbReference type="SUPFAM" id="SSF51735">
    <property type="entry name" value="NAD(P)-binding Rossmann-fold domains"/>
    <property type="match status" value="1"/>
</dbReference>
<evidence type="ECO:0000313" key="4">
    <source>
        <dbReference type="EMBL" id="RZC10018.1"/>
    </source>
</evidence>
<dbReference type="CDD" id="cd05259">
    <property type="entry name" value="PCBER_SDR_a"/>
    <property type="match status" value="1"/>
</dbReference>
<dbReference type="Gene3D" id="3.90.25.10">
    <property type="entry name" value="UDP-galactose 4-epimerase, domain 1"/>
    <property type="match status" value="1"/>
</dbReference>
<dbReference type="InterPro" id="IPR045312">
    <property type="entry name" value="PCBER-like"/>
</dbReference>
<comment type="caution">
    <text evidence="4">The sequence shown here is derived from an EMBL/GenBank/DDBJ whole genome shotgun (WGS) entry which is preliminary data.</text>
</comment>
<proteinExistence type="predicted"/>
<evidence type="ECO:0000259" key="3">
    <source>
        <dbReference type="Pfam" id="PF05368"/>
    </source>
</evidence>
<evidence type="ECO:0000256" key="1">
    <source>
        <dbReference type="ARBA" id="ARBA00022857"/>
    </source>
</evidence>
<dbReference type="Pfam" id="PF05368">
    <property type="entry name" value="NmrA"/>
    <property type="match status" value="1"/>
</dbReference>
<organism evidence="4 5">
    <name type="scientific">Glycine soja</name>
    <name type="common">Wild soybean</name>
    <dbReference type="NCBI Taxonomy" id="3848"/>
    <lineage>
        <taxon>Eukaryota</taxon>
        <taxon>Viridiplantae</taxon>
        <taxon>Streptophyta</taxon>
        <taxon>Embryophyta</taxon>
        <taxon>Tracheophyta</taxon>
        <taxon>Spermatophyta</taxon>
        <taxon>Magnoliopsida</taxon>
        <taxon>eudicotyledons</taxon>
        <taxon>Gunneridae</taxon>
        <taxon>Pentapetalae</taxon>
        <taxon>rosids</taxon>
        <taxon>fabids</taxon>
        <taxon>Fabales</taxon>
        <taxon>Fabaceae</taxon>
        <taxon>Papilionoideae</taxon>
        <taxon>50 kb inversion clade</taxon>
        <taxon>NPAAA clade</taxon>
        <taxon>indigoferoid/millettioid clade</taxon>
        <taxon>Phaseoleae</taxon>
        <taxon>Glycine</taxon>
        <taxon>Glycine subgen. Soja</taxon>
    </lineage>
</organism>